<dbReference type="InterPro" id="IPR045428">
    <property type="entry name" value="EACC1"/>
</dbReference>
<keyword evidence="1" id="KW-0812">Transmembrane</keyword>
<name>A0ABT9MTY4_9ACTN</name>
<dbReference type="Proteomes" id="UP001240984">
    <property type="component" value="Unassembled WGS sequence"/>
</dbReference>
<keyword evidence="1" id="KW-1133">Transmembrane helix</keyword>
<reference evidence="2 3" key="1">
    <citation type="submission" date="2023-07" db="EMBL/GenBank/DDBJ databases">
        <title>Sequencing the genomes of 1000 actinobacteria strains.</title>
        <authorList>
            <person name="Klenk H.-P."/>
        </authorList>
    </citation>
    <scope>NUCLEOTIDE SEQUENCE [LARGE SCALE GENOMIC DNA]</scope>
    <source>
        <strain evidence="2 3">DSM 44710</strain>
    </source>
</reference>
<feature type="transmembrane region" description="Helical" evidence="1">
    <location>
        <begin position="51"/>
        <end position="73"/>
    </location>
</feature>
<comment type="caution">
    <text evidence="2">The sequence shown here is derived from an EMBL/GenBank/DDBJ whole genome shotgun (WGS) entry which is preliminary data.</text>
</comment>
<dbReference type="EMBL" id="JAUSRA010000001">
    <property type="protein sequence ID" value="MDP9794915.1"/>
    <property type="molecule type" value="Genomic_DNA"/>
</dbReference>
<accession>A0ABT9MTY4</accession>
<gene>
    <name evidence="2" type="ORF">J2S43_003427</name>
</gene>
<sequence length="130" mass="13632">MDSVALVSLSEPSEELRDLLGWLGEEPELRGRVTPVEHAPLPGTLGPWLEAVAIAVAPGGVAAVLASAVITWLRNRHSDVTVRIETPDGAVIEVDAKRIDALKSGELIAEVQRITRSLELPAGGGQQGGS</sequence>
<dbReference type="RefSeq" id="WP_306830294.1">
    <property type="nucleotide sequence ID" value="NZ_JAUSRA010000001.1"/>
</dbReference>
<proteinExistence type="predicted"/>
<keyword evidence="1" id="KW-0472">Membrane</keyword>
<evidence type="ECO:0000256" key="1">
    <source>
        <dbReference type="SAM" id="Phobius"/>
    </source>
</evidence>
<organism evidence="2 3">
    <name type="scientific">Catenuloplanes nepalensis</name>
    <dbReference type="NCBI Taxonomy" id="587533"/>
    <lineage>
        <taxon>Bacteria</taxon>
        <taxon>Bacillati</taxon>
        <taxon>Actinomycetota</taxon>
        <taxon>Actinomycetes</taxon>
        <taxon>Micromonosporales</taxon>
        <taxon>Micromonosporaceae</taxon>
        <taxon>Catenuloplanes</taxon>
    </lineage>
</organism>
<keyword evidence="3" id="KW-1185">Reference proteome</keyword>
<dbReference type="Pfam" id="PF19953">
    <property type="entry name" value="EACC1"/>
    <property type="match status" value="1"/>
</dbReference>
<evidence type="ECO:0000313" key="3">
    <source>
        <dbReference type="Proteomes" id="UP001240984"/>
    </source>
</evidence>
<protein>
    <submittedName>
        <fullName evidence="2">Uncharacterized protein</fullName>
    </submittedName>
</protein>
<evidence type="ECO:0000313" key="2">
    <source>
        <dbReference type="EMBL" id="MDP9794915.1"/>
    </source>
</evidence>